<organism evidence="4 5">
    <name type="scientific">Tritrichomonas musculus</name>
    <dbReference type="NCBI Taxonomy" id="1915356"/>
    <lineage>
        <taxon>Eukaryota</taxon>
        <taxon>Metamonada</taxon>
        <taxon>Parabasalia</taxon>
        <taxon>Tritrichomonadida</taxon>
        <taxon>Tritrichomonadidae</taxon>
        <taxon>Tritrichomonas</taxon>
    </lineage>
</organism>
<dbReference type="InterPro" id="IPR008271">
    <property type="entry name" value="Ser/Thr_kinase_AS"/>
</dbReference>
<dbReference type="EMBL" id="JAPFFF010000002">
    <property type="protein sequence ID" value="KAK8897609.1"/>
    <property type="molecule type" value="Genomic_DNA"/>
</dbReference>
<evidence type="ECO:0000313" key="5">
    <source>
        <dbReference type="Proteomes" id="UP001470230"/>
    </source>
</evidence>
<dbReference type="SMART" id="SM00028">
    <property type="entry name" value="TPR"/>
    <property type="match status" value="4"/>
</dbReference>
<evidence type="ECO:0000256" key="1">
    <source>
        <dbReference type="ARBA" id="ARBA00038101"/>
    </source>
</evidence>
<dbReference type="Pfam" id="PF08238">
    <property type="entry name" value="Sel1"/>
    <property type="match status" value="19"/>
</dbReference>
<evidence type="ECO:0000313" key="4">
    <source>
        <dbReference type="EMBL" id="KAK8897609.1"/>
    </source>
</evidence>
<dbReference type="SMART" id="SM00671">
    <property type="entry name" value="SEL1"/>
    <property type="match status" value="20"/>
</dbReference>
<reference evidence="4 5" key="1">
    <citation type="submission" date="2024-04" db="EMBL/GenBank/DDBJ databases">
        <title>Tritrichomonas musculus Genome.</title>
        <authorList>
            <person name="Alves-Ferreira E."/>
            <person name="Grigg M."/>
            <person name="Lorenzi H."/>
            <person name="Galac M."/>
        </authorList>
    </citation>
    <scope>NUCLEOTIDE SEQUENCE [LARGE SCALE GENOMIC DNA]</scope>
    <source>
        <strain evidence="4 5">EAF2021</strain>
    </source>
</reference>
<dbReference type="InterPro" id="IPR011009">
    <property type="entry name" value="Kinase-like_dom_sf"/>
</dbReference>
<feature type="repeat" description="TPR" evidence="2">
    <location>
        <begin position="514"/>
        <end position="547"/>
    </location>
</feature>
<dbReference type="Pfam" id="PF00069">
    <property type="entry name" value="Pkinase"/>
    <property type="match status" value="1"/>
</dbReference>
<dbReference type="Gene3D" id="1.25.40.10">
    <property type="entry name" value="Tetratricopeptide repeat domain"/>
    <property type="match status" value="4"/>
</dbReference>
<evidence type="ECO:0000259" key="3">
    <source>
        <dbReference type="PROSITE" id="PS50011"/>
    </source>
</evidence>
<dbReference type="PROSITE" id="PS50011">
    <property type="entry name" value="PROTEIN_KINASE_DOM"/>
    <property type="match status" value="1"/>
</dbReference>
<dbReference type="SUPFAM" id="SSF56112">
    <property type="entry name" value="Protein kinase-like (PK-like)"/>
    <property type="match status" value="1"/>
</dbReference>
<dbReference type="PANTHER" id="PTHR11102">
    <property type="entry name" value="SEL-1-LIKE PROTEIN"/>
    <property type="match status" value="1"/>
</dbReference>
<proteinExistence type="inferred from homology"/>
<keyword evidence="2" id="KW-0802">TPR repeat</keyword>
<accession>A0ABR2L2M6</accession>
<dbReference type="PROSITE" id="PS50005">
    <property type="entry name" value="TPR"/>
    <property type="match status" value="1"/>
</dbReference>
<feature type="domain" description="Protein kinase" evidence="3">
    <location>
        <begin position="200"/>
        <end position="478"/>
    </location>
</feature>
<dbReference type="InterPro" id="IPR000719">
    <property type="entry name" value="Prot_kinase_dom"/>
</dbReference>
<dbReference type="CDD" id="cd00180">
    <property type="entry name" value="PKc"/>
    <property type="match status" value="1"/>
</dbReference>
<comment type="similarity">
    <text evidence="1">Belongs to the sel-1 family.</text>
</comment>
<dbReference type="InterPro" id="IPR006597">
    <property type="entry name" value="Sel1-like"/>
</dbReference>
<comment type="caution">
    <text evidence="4">The sequence shown here is derived from an EMBL/GenBank/DDBJ whole genome shotgun (WGS) entry which is preliminary data.</text>
</comment>
<dbReference type="InterPro" id="IPR050767">
    <property type="entry name" value="Sel1_AlgK"/>
</dbReference>
<dbReference type="SMART" id="SM00220">
    <property type="entry name" value="S_TKc"/>
    <property type="match status" value="1"/>
</dbReference>
<evidence type="ECO:0000256" key="2">
    <source>
        <dbReference type="PROSITE-ProRule" id="PRU00339"/>
    </source>
</evidence>
<dbReference type="PROSITE" id="PS00108">
    <property type="entry name" value="PROTEIN_KINASE_ST"/>
    <property type="match status" value="1"/>
</dbReference>
<dbReference type="InterPro" id="IPR011990">
    <property type="entry name" value="TPR-like_helical_dom_sf"/>
</dbReference>
<sequence length="1292" mass="150848">MDFINPKYLTELATILKNKEISIINDIANNYTFLYFSGKLDIDIDPFIYSNFKNSRTAVIYHYTYKSDENTFFIVSFEKTLIIIDQSSISILKSLFSTNEQSIIYIFSNKDSNYNFSDLFQNRLIENNQTLLAEIKNFCTIFRKKPSSNPSINKLWTTIQQCISGYLISKSYLQSIENQANISSNEIENSPKEIWDCKDYIELREIGRGSSFLAELVYCIEKGQLFIIKKPLTSNSRKLLMREIFNYSKINHSLAPKYHGTVKDCNYPIIQYINGKTLEQIDEFHLNEEEKNIIIFQIMLFINYLHNNNFVYRDLKPDNVMIDENKNVFIIDFDNMIKYPIDTANNEYTKDFSSVFVSPEVNIGKTSYKSDIYSIGQMIYYIIKEKYPDEETGKDTISLGKFDQIYLMCTNNKYEERPSISELMFIFYIITKVKSPKLLKDKEAQYIQGLASFEDKYVSYNVDKAIHLYLYAAEHNFPKCFCLLGAINFQGKYVPQDINKAIYYYSLSAEKNITEAQFNLGVVYFALKDVEKAIHYFTLASDQNVSQAQFCLGSIYLEKNTFEDIYKAIHYFTLAANQNHLPAQHNLGLMYIQGLYVSPNINKSIYYLHLAANQNDCDSQFILGCIYCDDKYGVKDIDKGIYYYTLAAKQNDSGAQFSLALIYYYGKYVKQDINKAIHYLILAADNNHRDAEFVLGMLYSDGKYIKQDIEKAVYYYTLAANQNKMDAQYNLGLIYYKPDFHLQDINKSIYYFKLAANQNHLNSIFALGRIYFAGKYITQDINESIRYFSIAANQNHLNSQMILGSIFYDCEYVTRDINKSIYYFELAANQNCQEAQYDLGCIYINQDINKAIYYFSLAANQNDLNSLLNLGAIYYEDKYVRRDIEKAIHYYTLAANQNDLNAQYMLGIIYKDGNYVPRDIDKAIYYFQLSADQNHLLSLSNLGYIYRNEKYNKLDINKSIHYFTLTANYNEFYAQFNLAVIYYEGKYVKRNINKVISYLSLAANQNCSEAQFNLGMIYYEGMYVKQDINKAIHYFSLSSNNNYAFAQLFLGQCYLLGIHVEQNIRRGMNYLIKSSYNGSITANFMVGSLFHDGSYIKQDIQKSIDYYKKASSFNNKFAKNNLGVIYKNEGNIGLAISYFEEGIKRYNDKLSMYNLSHIYIYKDKSKKRIDEAIGLLIKLFNLSFHQSLNLLCVALIKKHGFNFQRIQMELLERTNKLSSLSSAVFQIIKKQKLDIEADYNNYYKLLEKIDYIYDFREDTIAFSIKKFYLEDKNIHDISSVFYDGFGIKKEDL</sequence>
<gene>
    <name evidence="4" type="ORF">M9Y10_015570</name>
</gene>
<keyword evidence="5" id="KW-1185">Reference proteome</keyword>
<dbReference type="InterPro" id="IPR019734">
    <property type="entry name" value="TPR_rpt"/>
</dbReference>
<name>A0ABR2L2M6_9EUKA</name>
<dbReference type="Gene3D" id="1.10.510.10">
    <property type="entry name" value="Transferase(Phosphotransferase) domain 1"/>
    <property type="match status" value="1"/>
</dbReference>
<dbReference type="SUPFAM" id="SSF81901">
    <property type="entry name" value="HCP-like"/>
    <property type="match status" value="4"/>
</dbReference>
<dbReference type="Proteomes" id="UP001470230">
    <property type="component" value="Unassembled WGS sequence"/>
</dbReference>
<dbReference type="PANTHER" id="PTHR11102:SF160">
    <property type="entry name" value="ERAD-ASSOCIATED E3 UBIQUITIN-PROTEIN LIGASE COMPONENT HRD3"/>
    <property type="match status" value="1"/>
</dbReference>
<protein>
    <recommendedName>
        <fullName evidence="3">Protein kinase domain-containing protein</fullName>
    </recommendedName>
</protein>